<name>A0AAN6VNU2_9PEZI</name>
<evidence type="ECO:0000313" key="7">
    <source>
        <dbReference type="Proteomes" id="UP001302745"/>
    </source>
</evidence>
<keyword evidence="7" id="KW-1185">Reference proteome</keyword>
<dbReference type="InterPro" id="IPR036320">
    <property type="entry name" value="Glycosyl_Trfase_fam3_N_dom_sf"/>
</dbReference>
<dbReference type="Pfam" id="PF02885">
    <property type="entry name" value="Glycos_trans_3N"/>
    <property type="match status" value="1"/>
</dbReference>
<reference evidence="6" key="2">
    <citation type="submission" date="2023-05" db="EMBL/GenBank/DDBJ databases">
        <authorList>
            <consortium name="Lawrence Berkeley National Laboratory"/>
            <person name="Steindorff A."/>
            <person name="Hensen N."/>
            <person name="Bonometti L."/>
            <person name="Westerberg I."/>
            <person name="Brannstrom I.O."/>
            <person name="Guillou S."/>
            <person name="Cros-Aarteil S."/>
            <person name="Calhoun S."/>
            <person name="Haridas S."/>
            <person name="Kuo A."/>
            <person name="Mondo S."/>
            <person name="Pangilinan J."/>
            <person name="Riley R."/>
            <person name="Labutti K."/>
            <person name="Andreopoulos B."/>
            <person name="Lipzen A."/>
            <person name="Chen C."/>
            <person name="Yanf M."/>
            <person name="Daum C."/>
            <person name="Ng V."/>
            <person name="Clum A."/>
            <person name="Ohm R."/>
            <person name="Martin F."/>
            <person name="Silar P."/>
            <person name="Natvig D."/>
            <person name="Lalanne C."/>
            <person name="Gautier V."/>
            <person name="Ament-Velasquez S.L."/>
            <person name="Kruys A."/>
            <person name="Hutchinson M.I."/>
            <person name="Powell A.J."/>
            <person name="Barry K."/>
            <person name="Miller A.N."/>
            <person name="Grigoriev I.V."/>
            <person name="Debuchy R."/>
            <person name="Gladieux P."/>
            <person name="Thoren M.H."/>
            <person name="Johannesson H."/>
        </authorList>
    </citation>
    <scope>NUCLEOTIDE SEQUENCE</scope>
    <source>
        <strain evidence="6">CBS 538.74</strain>
    </source>
</reference>
<evidence type="ECO:0000256" key="2">
    <source>
        <dbReference type="ARBA" id="ARBA00022679"/>
    </source>
</evidence>
<dbReference type="GO" id="GO:0004048">
    <property type="term" value="F:anthranilate phosphoribosyltransferase activity"/>
    <property type="evidence" value="ECO:0007669"/>
    <property type="project" value="InterPro"/>
</dbReference>
<dbReference type="Pfam" id="PF00591">
    <property type="entry name" value="Glycos_transf_3"/>
    <property type="match status" value="1"/>
</dbReference>
<dbReference type="GO" id="GO:0000162">
    <property type="term" value="P:L-tryptophan biosynthetic process"/>
    <property type="evidence" value="ECO:0007669"/>
    <property type="project" value="InterPro"/>
</dbReference>
<evidence type="ECO:0000313" key="6">
    <source>
        <dbReference type="EMBL" id="KAK4155008.1"/>
    </source>
</evidence>
<evidence type="ECO:0000256" key="1">
    <source>
        <dbReference type="ARBA" id="ARBA00022676"/>
    </source>
</evidence>
<dbReference type="InterPro" id="IPR017459">
    <property type="entry name" value="Glycosyl_Trfase_fam3_N_dom"/>
</dbReference>
<dbReference type="PANTHER" id="PTHR43285">
    <property type="entry name" value="ANTHRANILATE PHOSPHORIBOSYLTRANSFERASE"/>
    <property type="match status" value="1"/>
</dbReference>
<feature type="domain" description="Glycosyl transferase family 3" evidence="4">
    <location>
        <begin position="112"/>
        <end position="422"/>
    </location>
</feature>
<dbReference type="EMBL" id="MU856897">
    <property type="protein sequence ID" value="KAK4155008.1"/>
    <property type="molecule type" value="Genomic_DNA"/>
</dbReference>
<reference evidence="6" key="1">
    <citation type="journal article" date="2023" name="Mol. Phylogenet. Evol.">
        <title>Genome-scale phylogeny and comparative genomics of the fungal order Sordariales.</title>
        <authorList>
            <person name="Hensen N."/>
            <person name="Bonometti L."/>
            <person name="Westerberg I."/>
            <person name="Brannstrom I.O."/>
            <person name="Guillou S."/>
            <person name="Cros-Aarteil S."/>
            <person name="Calhoun S."/>
            <person name="Haridas S."/>
            <person name="Kuo A."/>
            <person name="Mondo S."/>
            <person name="Pangilinan J."/>
            <person name="Riley R."/>
            <person name="LaButti K."/>
            <person name="Andreopoulos B."/>
            <person name="Lipzen A."/>
            <person name="Chen C."/>
            <person name="Yan M."/>
            <person name="Daum C."/>
            <person name="Ng V."/>
            <person name="Clum A."/>
            <person name="Steindorff A."/>
            <person name="Ohm R.A."/>
            <person name="Martin F."/>
            <person name="Silar P."/>
            <person name="Natvig D.O."/>
            <person name="Lalanne C."/>
            <person name="Gautier V."/>
            <person name="Ament-Velasquez S.L."/>
            <person name="Kruys A."/>
            <person name="Hutchinson M.I."/>
            <person name="Powell A.J."/>
            <person name="Barry K."/>
            <person name="Miller A.N."/>
            <person name="Grigoriev I.V."/>
            <person name="Debuchy R."/>
            <person name="Gladieux P."/>
            <person name="Hiltunen Thoren M."/>
            <person name="Johannesson H."/>
        </authorList>
    </citation>
    <scope>NUCLEOTIDE SEQUENCE</scope>
    <source>
        <strain evidence="6">CBS 538.74</strain>
    </source>
</reference>
<dbReference type="InterPro" id="IPR005940">
    <property type="entry name" value="Anthranilate_Pribosyl_Tfrase"/>
</dbReference>
<sequence length="438" mass="47158">MAPTAENGTLVEDLPRVDIKPLLARLWPLGHPEPVSPTQIAEAISHFFTNQISDVQAGSLLMCLHFTGLDRQAEVLAKTAECMLKSAAKIDQPALRAAIEGRRRKEGGYRGGLVDIVGTGGDSHNTFNISTTSSILASSLLLVAKHGNRASTSKSGSADLINCMQPQPPQMTRIRPDTITELYSKTNYGFLFAPVFHPGMLHVAPIRRQLPWRTIFNLVGPLANPTDLRDPAAGAAVDPLLEARMIGVARKDLGPVFAHALQLARAQKALVVCGDEELDEISCAGNTLCWRIRPSDDTANNSNSSSSGGGETTVLEHFLLHPRDFGLPTHTLAEVSGGKEPQENAGILRRILDGEVPEDDPILHFVLINTAALFVVSGICDADTSDLGHGDDGVVIKERGPGGGRWKEGVRRARWAIRSGEAARQWASFVEVTNGFTE</sequence>
<evidence type="ECO:0000259" key="5">
    <source>
        <dbReference type="Pfam" id="PF02885"/>
    </source>
</evidence>
<dbReference type="GO" id="GO:0005829">
    <property type="term" value="C:cytosol"/>
    <property type="evidence" value="ECO:0007669"/>
    <property type="project" value="TreeGrafter"/>
</dbReference>
<dbReference type="Gene3D" id="3.40.1030.10">
    <property type="entry name" value="Nucleoside phosphorylase/phosphoribosyltransferase catalytic domain"/>
    <property type="match status" value="1"/>
</dbReference>
<feature type="region of interest" description="Disordered" evidence="3">
    <location>
        <begin position="153"/>
        <end position="172"/>
    </location>
</feature>
<dbReference type="SUPFAM" id="SSF52418">
    <property type="entry name" value="Nucleoside phosphorylase/phosphoribosyltransferase catalytic domain"/>
    <property type="match status" value="1"/>
</dbReference>
<proteinExistence type="predicted"/>
<dbReference type="Proteomes" id="UP001302745">
    <property type="component" value="Unassembled WGS sequence"/>
</dbReference>
<gene>
    <name evidence="6" type="ORF">C8A00DRAFT_32187</name>
</gene>
<dbReference type="InterPro" id="IPR035902">
    <property type="entry name" value="Nuc_phospho_transferase"/>
</dbReference>
<feature type="domain" description="Glycosyl transferase family 3 N-terminal" evidence="5">
    <location>
        <begin position="29"/>
        <end position="87"/>
    </location>
</feature>
<dbReference type="AlphaFoldDB" id="A0AAN6VNU2"/>
<dbReference type="SUPFAM" id="SSF47648">
    <property type="entry name" value="Nucleoside phosphorylase/phosphoribosyltransferase N-terminal domain"/>
    <property type="match status" value="1"/>
</dbReference>
<accession>A0AAN6VNU2</accession>
<dbReference type="InterPro" id="IPR000312">
    <property type="entry name" value="Glycosyl_Trfase_fam3"/>
</dbReference>
<dbReference type="PANTHER" id="PTHR43285:SF2">
    <property type="entry name" value="ANTHRANILATE PHOSPHORIBOSYLTRANSFERASE"/>
    <property type="match status" value="1"/>
</dbReference>
<organism evidence="6 7">
    <name type="scientific">Chaetomidium leptoderma</name>
    <dbReference type="NCBI Taxonomy" id="669021"/>
    <lineage>
        <taxon>Eukaryota</taxon>
        <taxon>Fungi</taxon>
        <taxon>Dikarya</taxon>
        <taxon>Ascomycota</taxon>
        <taxon>Pezizomycotina</taxon>
        <taxon>Sordariomycetes</taxon>
        <taxon>Sordariomycetidae</taxon>
        <taxon>Sordariales</taxon>
        <taxon>Chaetomiaceae</taxon>
        <taxon>Chaetomidium</taxon>
    </lineage>
</organism>
<evidence type="ECO:0000256" key="3">
    <source>
        <dbReference type="SAM" id="MobiDB-lite"/>
    </source>
</evidence>
<evidence type="ECO:0000259" key="4">
    <source>
        <dbReference type="Pfam" id="PF00591"/>
    </source>
</evidence>
<comment type="caution">
    <text evidence="6">The sequence shown here is derived from an EMBL/GenBank/DDBJ whole genome shotgun (WGS) entry which is preliminary data.</text>
</comment>
<dbReference type="NCBIfam" id="TIGR01245">
    <property type="entry name" value="trpD"/>
    <property type="match status" value="1"/>
</dbReference>
<keyword evidence="1" id="KW-0328">Glycosyltransferase</keyword>
<keyword evidence="2 6" id="KW-0808">Transferase</keyword>
<protein>
    <submittedName>
        <fullName evidence="6">Glycosyl transferase</fullName>
    </submittedName>
</protein>